<proteinExistence type="predicted"/>
<sequence>MCWRWRLRRTWWGGGVVGAPGLLVVLDRRPLGLHNWVQRDQCAHQPIGVERSGGASVPDWQSPLSREPREAARDLGCVLDLRATWRGHGGSCRAGSAWWWRRAGESSPGASLVQCFPWDREAGSSAPVPNLPGLVRLPYGGRAVRRVGDDPLGPAGSRPGNATHLPPTPGFHPPERFPGFRRFCWYSAVFPAHVAVVAVLGCSWRRAGGIWVVMGGVSVV</sequence>
<organism evidence="2">
    <name type="scientific">Actinomyces succiniciruminis</name>
    <dbReference type="NCBI Taxonomy" id="1522002"/>
    <lineage>
        <taxon>Bacteria</taxon>
        <taxon>Bacillati</taxon>
        <taxon>Actinomycetota</taxon>
        <taxon>Actinomycetes</taxon>
        <taxon>Actinomycetales</taxon>
        <taxon>Actinomycetaceae</taxon>
        <taxon>Actinomyces</taxon>
    </lineage>
</organism>
<evidence type="ECO:0000256" key="1">
    <source>
        <dbReference type="SAM" id="MobiDB-lite"/>
    </source>
</evidence>
<reference evidence="2" key="1">
    <citation type="submission" date="2014-07" db="EMBL/GenBank/DDBJ databases">
        <authorList>
            <person name="Zhang J.E."/>
            <person name="Yang H."/>
            <person name="Guo J."/>
            <person name="Deng Z."/>
            <person name="Luo H."/>
            <person name="Luo M."/>
            <person name="Zhao B."/>
        </authorList>
    </citation>
    <scope>NUCLEOTIDE SEQUENCE</scope>
    <source>
        <strain evidence="2">AM4</strain>
    </source>
</reference>
<gene>
    <name evidence="2" type="ORF">AAM4_0779</name>
</gene>
<dbReference type="AlphaFoldDB" id="A0A1L7R9W5"/>
<accession>A0A1L7R9W5</accession>
<evidence type="ECO:0000313" key="2">
    <source>
        <dbReference type="EMBL" id="CED90611.1"/>
    </source>
</evidence>
<dbReference type="EMBL" id="LK995479">
    <property type="protein sequence ID" value="CED90611.1"/>
    <property type="molecule type" value="Genomic_DNA"/>
</dbReference>
<protein>
    <submittedName>
        <fullName evidence="2">Uncharacterized protein</fullName>
    </submittedName>
</protein>
<name>A0A1L7R9W5_9ACTO</name>
<feature type="region of interest" description="Disordered" evidence="1">
    <location>
        <begin position="150"/>
        <end position="170"/>
    </location>
</feature>